<keyword evidence="2" id="KW-0489">Methyltransferase</keyword>
<dbReference type="Gene3D" id="3.40.50.150">
    <property type="entry name" value="Vaccinia Virus protein VP39"/>
    <property type="match status" value="1"/>
</dbReference>
<dbReference type="CDD" id="cd02440">
    <property type="entry name" value="AdoMet_MTases"/>
    <property type="match status" value="1"/>
</dbReference>
<dbReference type="OrthoDB" id="9807911at2"/>
<keyword evidence="3" id="KW-1185">Reference proteome</keyword>
<dbReference type="Proteomes" id="UP000182840">
    <property type="component" value="Chromosome"/>
</dbReference>
<proteinExistence type="predicted"/>
<dbReference type="Pfam" id="PF08241">
    <property type="entry name" value="Methyltransf_11"/>
    <property type="match status" value="1"/>
</dbReference>
<protein>
    <submittedName>
        <fullName evidence="2">SAM-dependent methyltransferase</fullName>
    </submittedName>
</protein>
<feature type="domain" description="Methyltransferase type 11" evidence="1">
    <location>
        <begin position="64"/>
        <end position="157"/>
    </location>
</feature>
<accession>A0A1L3STP3</accession>
<dbReference type="EMBL" id="CP018171">
    <property type="protein sequence ID" value="APH72672.1"/>
    <property type="molecule type" value="Genomic_DNA"/>
</dbReference>
<dbReference type="RefSeq" id="WP_072605880.1">
    <property type="nucleotide sequence ID" value="NZ_CP018171.1"/>
</dbReference>
<dbReference type="InterPro" id="IPR029063">
    <property type="entry name" value="SAM-dependent_MTases_sf"/>
</dbReference>
<dbReference type="InterPro" id="IPR050508">
    <property type="entry name" value="Methyltransf_Superfamily"/>
</dbReference>
<dbReference type="GO" id="GO:0032259">
    <property type="term" value="P:methylation"/>
    <property type="evidence" value="ECO:0007669"/>
    <property type="project" value="UniProtKB-KW"/>
</dbReference>
<evidence type="ECO:0000313" key="2">
    <source>
        <dbReference type="EMBL" id="APH72672.1"/>
    </source>
</evidence>
<dbReference type="InterPro" id="IPR013216">
    <property type="entry name" value="Methyltransf_11"/>
</dbReference>
<dbReference type="AlphaFoldDB" id="A0A1L3STP3"/>
<organism evidence="2 3">
    <name type="scientific">Aquibium oceanicum</name>
    <dbReference type="NCBI Taxonomy" id="1670800"/>
    <lineage>
        <taxon>Bacteria</taxon>
        <taxon>Pseudomonadati</taxon>
        <taxon>Pseudomonadota</taxon>
        <taxon>Alphaproteobacteria</taxon>
        <taxon>Hyphomicrobiales</taxon>
        <taxon>Phyllobacteriaceae</taxon>
        <taxon>Aquibium</taxon>
    </lineage>
</organism>
<gene>
    <name evidence="2" type="ORF">BSQ44_15865</name>
</gene>
<dbReference type="SUPFAM" id="SSF53335">
    <property type="entry name" value="S-adenosyl-L-methionine-dependent methyltransferases"/>
    <property type="match status" value="1"/>
</dbReference>
<evidence type="ECO:0000259" key="1">
    <source>
        <dbReference type="Pfam" id="PF08241"/>
    </source>
</evidence>
<evidence type="ECO:0000313" key="3">
    <source>
        <dbReference type="Proteomes" id="UP000182840"/>
    </source>
</evidence>
<name>A0A1L3STP3_9HYPH</name>
<dbReference type="GO" id="GO:0008757">
    <property type="term" value="F:S-adenosylmethionine-dependent methyltransferase activity"/>
    <property type="evidence" value="ECO:0007669"/>
    <property type="project" value="InterPro"/>
</dbReference>
<sequence length="209" mass="21986">MADEKHDGALGAVYSAKSPEEIARHYDSWSATYDTDMSANGYRHPTICLALLTRHVPRAAAPLLDAGAGTGLIGEWLRIVGYPAVEGLDLSEGMLAQAAKKNVYAKLHRLALGGPLPFDDDHFAGIVSAGVFTTGHVGPEGLDELVRICRPGGAIVLTVKNTLWDDFAAHVAGLSGNGLVETAEETEPYVSMPGEAGTVPSRGLVLKVL</sequence>
<keyword evidence="2" id="KW-0808">Transferase</keyword>
<dbReference type="PANTHER" id="PTHR42912">
    <property type="entry name" value="METHYLTRANSFERASE"/>
    <property type="match status" value="1"/>
</dbReference>
<dbReference type="KEGG" id="meso:BSQ44_15865"/>
<dbReference type="STRING" id="1670800.BSQ44_15865"/>
<reference evidence="3" key="1">
    <citation type="submission" date="2016-11" db="EMBL/GenBank/DDBJ databases">
        <title>Mesorhizobium oceanicum sp. nov., isolated from deep seawater in South China Sea.</title>
        <authorList>
            <person name="Fu G.-Y."/>
        </authorList>
    </citation>
    <scope>NUCLEOTIDE SEQUENCE [LARGE SCALE GENOMIC DNA]</scope>
    <source>
        <strain evidence="3">B7</strain>
    </source>
</reference>